<protein>
    <submittedName>
        <fullName evidence="1">(apollo) hypothetical protein</fullName>
    </submittedName>
</protein>
<proteinExistence type="predicted"/>
<accession>A0A8S3XSL9</accession>
<comment type="caution">
    <text evidence="1">The sequence shown here is derived from an EMBL/GenBank/DDBJ whole genome shotgun (WGS) entry which is preliminary data.</text>
</comment>
<sequence length="76" mass="8454">MEPNKDKRMGKKTSVLPSVARNQRCRVKGRFSNANKENIPARMTMSESCSTGISRYTANVAKNPRQANIVATFPPN</sequence>
<dbReference type="Proteomes" id="UP000691718">
    <property type="component" value="Unassembled WGS sequence"/>
</dbReference>
<organism evidence="1 2">
    <name type="scientific">Parnassius apollo</name>
    <name type="common">Apollo butterfly</name>
    <name type="synonym">Papilio apollo</name>
    <dbReference type="NCBI Taxonomy" id="110799"/>
    <lineage>
        <taxon>Eukaryota</taxon>
        <taxon>Metazoa</taxon>
        <taxon>Ecdysozoa</taxon>
        <taxon>Arthropoda</taxon>
        <taxon>Hexapoda</taxon>
        <taxon>Insecta</taxon>
        <taxon>Pterygota</taxon>
        <taxon>Neoptera</taxon>
        <taxon>Endopterygota</taxon>
        <taxon>Lepidoptera</taxon>
        <taxon>Glossata</taxon>
        <taxon>Ditrysia</taxon>
        <taxon>Papilionoidea</taxon>
        <taxon>Papilionidae</taxon>
        <taxon>Parnassiinae</taxon>
        <taxon>Parnassini</taxon>
        <taxon>Parnassius</taxon>
        <taxon>Parnassius</taxon>
    </lineage>
</organism>
<keyword evidence="2" id="KW-1185">Reference proteome</keyword>
<dbReference type="OrthoDB" id="6939555at2759"/>
<dbReference type="EMBL" id="CAJQZP010001258">
    <property type="protein sequence ID" value="CAG5033699.1"/>
    <property type="molecule type" value="Genomic_DNA"/>
</dbReference>
<dbReference type="AlphaFoldDB" id="A0A8S3XSL9"/>
<gene>
    <name evidence="1" type="ORF">PAPOLLO_LOCUS20175</name>
</gene>
<reference evidence="1" key="1">
    <citation type="submission" date="2021-04" db="EMBL/GenBank/DDBJ databases">
        <authorList>
            <person name="Tunstrom K."/>
        </authorList>
    </citation>
    <scope>NUCLEOTIDE SEQUENCE</scope>
</reference>
<evidence type="ECO:0000313" key="2">
    <source>
        <dbReference type="Proteomes" id="UP000691718"/>
    </source>
</evidence>
<evidence type="ECO:0000313" key="1">
    <source>
        <dbReference type="EMBL" id="CAG5033699.1"/>
    </source>
</evidence>
<name>A0A8S3XSL9_PARAO</name>